<proteinExistence type="predicted"/>
<dbReference type="PANTHER" id="PTHR41390">
    <property type="entry name" value="CHROMOSOME 7, WHOLE GENOME SHOTGUN SEQUENCE"/>
    <property type="match status" value="1"/>
</dbReference>
<dbReference type="EMBL" id="MU167224">
    <property type="protein sequence ID" value="KAG0149872.1"/>
    <property type="molecule type" value="Genomic_DNA"/>
</dbReference>
<dbReference type="Proteomes" id="UP000886653">
    <property type="component" value="Unassembled WGS sequence"/>
</dbReference>
<sequence>MNIDHQQFEITSPNIKIIITGTLSSTVRQCLVEPLLKNTTPIDSLNTNPHLTGLLPTCITASFLGGSINGIFRGRHTILKSSITTTLFSFTIQMMYNEINLSRIKLISSSNKTNSIKDQKESIWENWIPLKRITDEEWKEKLIKNIKLIENQQNQNLIEIKKLEQHLQNNNVNSNK</sequence>
<evidence type="ECO:0000313" key="2">
    <source>
        <dbReference type="Proteomes" id="UP000886653"/>
    </source>
</evidence>
<evidence type="ECO:0000313" key="1">
    <source>
        <dbReference type="EMBL" id="KAG0149872.1"/>
    </source>
</evidence>
<keyword evidence="2" id="KW-1185">Reference proteome</keyword>
<accession>A0A9P6TEY9</accession>
<reference evidence="1" key="1">
    <citation type="submission" date="2013-11" db="EMBL/GenBank/DDBJ databases">
        <title>Genome sequence of the fusiform rust pathogen reveals effectors for host alternation and coevolution with pine.</title>
        <authorList>
            <consortium name="DOE Joint Genome Institute"/>
            <person name="Smith K."/>
            <person name="Pendleton A."/>
            <person name="Kubisiak T."/>
            <person name="Anderson C."/>
            <person name="Salamov A."/>
            <person name="Aerts A."/>
            <person name="Riley R."/>
            <person name="Clum A."/>
            <person name="Lindquist E."/>
            <person name="Ence D."/>
            <person name="Campbell M."/>
            <person name="Kronenberg Z."/>
            <person name="Feau N."/>
            <person name="Dhillon B."/>
            <person name="Hamelin R."/>
            <person name="Burleigh J."/>
            <person name="Smith J."/>
            <person name="Yandell M."/>
            <person name="Nelson C."/>
            <person name="Grigoriev I."/>
            <person name="Davis J."/>
        </authorList>
    </citation>
    <scope>NUCLEOTIDE SEQUENCE</scope>
    <source>
        <strain evidence="1">G11</strain>
    </source>
</reference>
<comment type="caution">
    <text evidence="1">The sequence shown here is derived from an EMBL/GenBank/DDBJ whole genome shotgun (WGS) entry which is preliminary data.</text>
</comment>
<name>A0A9P6TEY9_9BASI</name>
<protein>
    <submittedName>
        <fullName evidence="1">Uncharacterized protein</fullName>
    </submittedName>
</protein>
<dbReference type="AlphaFoldDB" id="A0A9P6TEY9"/>
<dbReference type="PANTHER" id="PTHR41390:SF1">
    <property type="entry name" value="NADH-UBIQUINONE OXIDOREDUCTASE 213 KDA SUBUNIT"/>
    <property type="match status" value="1"/>
</dbReference>
<gene>
    <name evidence="1" type="ORF">CROQUDRAFT_39196</name>
</gene>
<dbReference type="OrthoDB" id="3366659at2759"/>
<organism evidence="1 2">
    <name type="scientific">Cronartium quercuum f. sp. fusiforme G11</name>
    <dbReference type="NCBI Taxonomy" id="708437"/>
    <lineage>
        <taxon>Eukaryota</taxon>
        <taxon>Fungi</taxon>
        <taxon>Dikarya</taxon>
        <taxon>Basidiomycota</taxon>
        <taxon>Pucciniomycotina</taxon>
        <taxon>Pucciniomycetes</taxon>
        <taxon>Pucciniales</taxon>
        <taxon>Coleosporiaceae</taxon>
        <taxon>Cronartium</taxon>
    </lineage>
</organism>